<dbReference type="RefSeq" id="WP_090847010.1">
    <property type="nucleotide sequence ID" value="NZ_FMZL01000016.1"/>
</dbReference>
<proteinExistence type="predicted"/>
<accession>A0A1G6LTW9</accession>
<dbReference type="EMBL" id="VUND01000003">
    <property type="protein sequence ID" value="MST61225.1"/>
    <property type="molecule type" value="Genomic_DNA"/>
</dbReference>
<evidence type="ECO:0000313" key="5">
    <source>
        <dbReference type="Proteomes" id="UP000434342"/>
    </source>
</evidence>
<dbReference type="AlphaFoldDB" id="A0A1G6LTW9"/>
<name>A0A1G6LTW9_9ACTN</name>
<dbReference type="Proteomes" id="UP000198528">
    <property type="component" value="Unassembled WGS sequence"/>
</dbReference>
<evidence type="ECO:0000313" key="3">
    <source>
        <dbReference type="EMBL" id="SDC46748.1"/>
    </source>
</evidence>
<reference evidence="3" key="1">
    <citation type="submission" date="2016-10" db="EMBL/GenBank/DDBJ databases">
        <authorList>
            <person name="de Groot N.N."/>
        </authorList>
    </citation>
    <scope>NUCLEOTIDE SEQUENCE [LARGE SCALE GENOMIC DNA]</scope>
    <source>
        <strain evidence="3">DSM 22619</strain>
    </source>
</reference>
<evidence type="ECO:0000256" key="1">
    <source>
        <dbReference type="SAM" id="MobiDB-lite"/>
    </source>
</evidence>
<dbReference type="STRING" id="604330.SAMN04489857_1103"/>
<feature type="region of interest" description="Disordered" evidence="1">
    <location>
        <begin position="43"/>
        <end position="63"/>
    </location>
</feature>
<feature type="region of interest" description="Disordered" evidence="1">
    <location>
        <begin position="1"/>
        <end position="28"/>
    </location>
</feature>
<evidence type="ECO:0000313" key="2">
    <source>
        <dbReference type="EMBL" id="MST61225.1"/>
    </source>
</evidence>
<evidence type="ECO:0000313" key="4">
    <source>
        <dbReference type="Proteomes" id="UP000198528"/>
    </source>
</evidence>
<protein>
    <submittedName>
        <fullName evidence="3">Uncharacterized protein</fullName>
    </submittedName>
</protein>
<gene>
    <name evidence="2" type="ORF">FYJ69_10085</name>
    <name evidence="3" type="ORF">SAMN04487824_11643</name>
</gene>
<dbReference type="Proteomes" id="UP000434342">
    <property type="component" value="Unassembled WGS sequence"/>
</dbReference>
<reference evidence="2 5" key="3">
    <citation type="submission" date="2019-08" db="EMBL/GenBank/DDBJ databases">
        <title>In-depth cultivation of the pig gut microbiome towards novel bacterial diversity and tailored functional studies.</title>
        <authorList>
            <person name="Wylensek D."/>
            <person name="Hitch T.C.A."/>
            <person name="Clavel T."/>
        </authorList>
    </citation>
    <scope>NUCLEOTIDE SEQUENCE [LARGE SCALE GENOMIC DNA]</scope>
    <source>
        <strain evidence="2 5">WB01_CNA04</strain>
    </source>
</reference>
<reference evidence="4" key="2">
    <citation type="submission" date="2016-10" db="EMBL/GenBank/DDBJ databases">
        <authorList>
            <person name="Varghese N."/>
            <person name="Submissions S."/>
        </authorList>
    </citation>
    <scope>NUCLEOTIDE SEQUENCE [LARGE SCALE GENOMIC DNA]</scope>
    <source>
        <strain evidence="4">DSM 22619</strain>
    </source>
</reference>
<organism evidence="3 4">
    <name type="scientific">Parafannyhessea umbonata</name>
    <dbReference type="NCBI Taxonomy" id="604330"/>
    <lineage>
        <taxon>Bacteria</taxon>
        <taxon>Bacillati</taxon>
        <taxon>Actinomycetota</taxon>
        <taxon>Coriobacteriia</taxon>
        <taxon>Coriobacteriales</taxon>
        <taxon>Atopobiaceae</taxon>
        <taxon>Parafannyhessea</taxon>
    </lineage>
</organism>
<dbReference type="EMBL" id="FMZL01000016">
    <property type="protein sequence ID" value="SDC46748.1"/>
    <property type="molecule type" value="Genomic_DNA"/>
</dbReference>
<keyword evidence="4" id="KW-1185">Reference proteome</keyword>
<sequence length="86" mass="9778">MTRSSATAGRRKGRPTAGRVIHGQATDEGMVHDRAYHACERKRRFESKAEAQKAASRGSRRKDAPQLYAYRCELCGGWHLTHRKPR</sequence>